<name>A0A0M9UDK4_9CHLR</name>
<dbReference type="EMBL" id="BBZA01000225">
    <property type="protein sequence ID" value="GAP64118.1"/>
    <property type="molecule type" value="Genomic_DNA"/>
</dbReference>
<reference evidence="2" key="2">
    <citation type="submission" date="2015-08" db="EMBL/GenBank/DDBJ databases">
        <title>Draft Genome Sequence of a Heterotrophic Facultative Anaerobic Bacterium Ardenticatena maritima Strain 110S.</title>
        <authorList>
            <person name="Kawaichi S."/>
            <person name="Yoshida T."/>
            <person name="Sako Y."/>
            <person name="Nakamura R."/>
        </authorList>
    </citation>
    <scope>NUCLEOTIDE SEQUENCE [LARGE SCALE GENOMIC DNA]</scope>
    <source>
        <strain evidence="2">110S</strain>
    </source>
</reference>
<dbReference type="AlphaFoldDB" id="A0A0M9UDK4"/>
<evidence type="ECO:0000313" key="2">
    <source>
        <dbReference type="Proteomes" id="UP000037784"/>
    </source>
</evidence>
<organism evidence="1 2">
    <name type="scientific">Ardenticatena maritima</name>
    <dbReference type="NCBI Taxonomy" id="872965"/>
    <lineage>
        <taxon>Bacteria</taxon>
        <taxon>Bacillati</taxon>
        <taxon>Chloroflexota</taxon>
        <taxon>Ardenticatenia</taxon>
        <taxon>Ardenticatenales</taxon>
        <taxon>Ardenticatenaceae</taxon>
        <taxon>Ardenticatena</taxon>
    </lineage>
</organism>
<keyword evidence="2" id="KW-1185">Reference proteome</keyword>
<comment type="caution">
    <text evidence="1">The sequence shown here is derived from an EMBL/GenBank/DDBJ whole genome shotgun (WGS) entry which is preliminary data.</text>
</comment>
<accession>A0A0M9UDK4</accession>
<protein>
    <submittedName>
        <fullName evidence="1">Uncharacterized protein</fullName>
    </submittedName>
</protein>
<dbReference type="Proteomes" id="UP000037784">
    <property type="component" value="Unassembled WGS sequence"/>
</dbReference>
<gene>
    <name evidence="1" type="ORF">ARMA_2540</name>
</gene>
<reference evidence="1 2" key="1">
    <citation type="journal article" date="2015" name="Genome Announc.">
        <title>Draft Genome Sequence of a Heterotrophic Facultative Anaerobic Thermophilic Bacterium, Ardenticatena maritima Strain 110ST.</title>
        <authorList>
            <person name="Kawaichi S."/>
            <person name="Yoshida T."/>
            <person name="Sako Y."/>
            <person name="Nakamura R."/>
        </authorList>
    </citation>
    <scope>NUCLEOTIDE SEQUENCE [LARGE SCALE GENOMIC DNA]</scope>
    <source>
        <strain evidence="1 2">110S</strain>
    </source>
</reference>
<sequence length="43" mass="5069">MIDTMKLFRPHHPARFCPDQMTRLPHFTPTQAIIPSREPPSLR</sequence>
<evidence type="ECO:0000313" key="1">
    <source>
        <dbReference type="EMBL" id="GAP64118.1"/>
    </source>
</evidence>
<dbReference type="InParanoid" id="A0A0M9UDK4"/>
<proteinExistence type="predicted"/>